<dbReference type="InterPro" id="IPR051531">
    <property type="entry name" value="N-acetyltransferase"/>
</dbReference>
<name>A0A2N3UBQ7_9BACT</name>
<dbReference type="Pfam" id="PF13302">
    <property type="entry name" value="Acetyltransf_3"/>
    <property type="match status" value="1"/>
</dbReference>
<comment type="caution">
    <text evidence="2">The sequence shown here is derived from an EMBL/GenBank/DDBJ whole genome shotgun (WGS) entry which is preliminary data.</text>
</comment>
<dbReference type="GO" id="GO:0016747">
    <property type="term" value="F:acyltransferase activity, transferring groups other than amino-acyl groups"/>
    <property type="evidence" value="ECO:0007669"/>
    <property type="project" value="InterPro"/>
</dbReference>
<dbReference type="Gene3D" id="3.40.630.30">
    <property type="match status" value="1"/>
</dbReference>
<evidence type="ECO:0000313" key="2">
    <source>
        <dbReference type="EMBL" id="PKV66818.1"/>
    </source>
</evidence>
<dbReference type="PANTHER" id="PTHR43792:SF13">
    <property type="entry name" value="ACETYLTRANSFERASE"/>
    <property type="match status" value="1"/>
</dbReference>
<evidence type="ECO:0000313" key="3">
    <source>
        <dbReference type="Proteomes" id="UP000233782"/>
    </source>
</evidence>
<accession>A0A2N3UBQ7</accession>
<dbReference type="PROSITE" id="PS51186">
    <property type="entry name" value="GNAT"/>
    <property type="match status" value="1"/>
</dbReference>
<keyword evidence="3" id="KW-1185">Reference proteome</keyword>
<dbReference type="Proteomes" id="UP000233782">
    <property type="component" value="Unassembled WGS sequence"/>
</dbReference>
<protein>
    <submittedName>
        <fullName evidence="2">RimJ/RimL family protein N-acetyltransferase</fullName>
    </submittedName>
</protein>
<dbReference type="InterPro" id="IPR016181">
    <property type="entry name" value="Acyl_CoA_acyltransferase"/>
</dbReference>
<dbReference type="PANTHER" id="PTHR43792">
    <property type="entry name" value="GNAT FAMILY, PUTATIVE (AFU_ORTHOLOGUE AFUA_3G00765)-RELATED-RELATED"/>
    <property type="match status" value="1"/>
</dbReference>
<gene>
    <name evidence="2" type="ORF">BD749_1953</name>
</gene>
<keyword evidence="2" id="KW-0808">Transferase</keyword>
<feature type="domain" description="N-acetyltransferase" evidence="1">
    <location>
        <begin position="118"/>
        <end position="271"/>
    </location>
</feature>
<proteinExistence type="predicted"/>
<reference evidence="2 3" key="1">
    <citation type="submission" date="2017-12" db="EMBL/GenBank/DDBJ databases">
        <title>Genomic Encyclopedia of Type Strains, Phase III (KMG-III): the genomes of soil and plant-associated and newly described type strains.</title>
        <authorList>
            <person name="Whitman W."/>
        </authorList>
    </citation>
    <scope>NUCLEOTIDE SEQUENCE [LARGE SCALE GENOMIC DNA]</scope>
    <source>
        <strain evidence="2 3">LP43</strain>
    </source>
</reference>
<organism evidence="2 3">
    <name type="scientific">Pontibacter ramchanderi</name>
    <dbReference type="NCBI Taxonomy" id="1179743"/>
    <lineage>
        <taxon>Bacteria</taxon>
        <taxon>Pseudomonadati</taxon>
        <taxon>Bacteroidota</taxon>
        <taxon>Cytophagia</taxon>
        <taxon>Cytophagales</taxon>
        <taxon>Hymenobacteraceae</taxon>
        <taxon>Pontibacter</taxon>
    </lineage>
</organism>
<dbReference type="CDD" id="cd10443">
    <property type="entry name" value="GIY-YIG_HE_Tlr8p_PBC-V_like"/>
    <property type="match status" value="1"/>
</dbReference>
<evidence type="ECO:0000259" key="1">
    <source>
        <dbReference type="PROSITE" id="PS51186"/>
    </source>
</evidence>
<dbReference type="EMBL" id="PJMU01000002">
    <property type="protein sequence ID" value="PKV66818.1"/>
    <property type="molecule type" value="Genomic_DNA"/>
</dbReference>
<dbReference type="SUPFAM" id="SSF55729">
    <property type="entry name" value="Acyl-CoA N-acyltransferases (Nat)"/>
    <property type="match status" value="1"/>
</dbReference>
<dbReference type="InterPro" id="IPR000182">
    <property type="entry name" value="GNAT_dom"/>
</dbReference>
<dbReference type="AlphaFoldDB" id="A0A2N3UBQ7"/>
<sequence>MKVIYKITYPNGKIYIGKDVTNTLNYFGSANSELIAKDFSMSEQKDFTIRKEVIWESEIASDQEVSRKEVELIRRYSSNNPSIGYNQWPKYIPKADIQLTNIHTRRLVLIPFTLEVAREIYAFNTGILTQIGLQPTRTWPDQESMDTLPRIIKRLEQLPEPTGFESWMIVLRHNATVIGDAGFKGGPNIEGIVDIGYSIIEQEQQKGYGLETARALVDWAFWHPEVKAVTANCLLENAASIRLLEKLGMLETVRDDEMIYWKLARSVAVTR</sequence>